<keyword evidence="4 7" id="KW-1133">Transmembrane helix</keyword>
<evidence type="ECO:0000256" key="6">
    <source>
        <dbReference type="SAM" id="MobiDB-lite"/>
    </source>
</evidence>
<dbReference type="InterPro" id="IPR050307">
    <property type="entry name" value="Sterol_Desaturase_Related"/>
</dbReference>
<evidence type="ECO:0000256" key="3">
    <source>
        <dbReference type="ARBA" id="ARBA00022692"/>
    </source>
</evidence>
<comment type="caution">
    <text evidence="9">The sequence shown here is derived from an EMBL/GenBank/DDBJ whole genome shotgun (WGS) entry which is preliminary data.</text>
</comment>
<dbReference type="GO" id="GO:0016020">
    <property type="term" value="C:membrane"/>
    <property type="evidence" value="ECO:0007669"/>
    <property type="project" value="UniProtKB-SubCell"/>
</dbReference>
<dbReference type="PANTHER" id="PTHR11863">
    <property type="entry name" value="STEROL DESATURASE"/>
    <property type="match status" value="1"/>
</dbReference>
<dbReference type="Gramene" id="GBG73803">
    <property type="protein sequence ID" value="GBG73803"/>
    <property type="gene ID" value="CBR_g17142"/>
</dbReference>
<feature type="domain" description="Fatty acid hydroxylase" evidence="8">
    <location>
        <begin position="265"/>
        <end position="394"/>
    </location>
</feature>
<evidence type="ECO:0000313" key="10">
    <source>
        <dbReference type="Proteomes" id="UP000265515"/>
    </source>
</evidence>
<keyword evidence="5 7" id="KW-0472">Membrane</keyword>
<gene>
    <name evidence="9" type="ORF">CBR_g17142</name>
</gene>
<evidence type="ECO:0000259" key="8">
    <source>
        <dbReference type="Pfam" id="PF04116"/>
    </source>
</evidence>
<protein>
    <recommendedName>
        <fullName evidence="8">Fatty acid hydroxylase domain-containing protein</fullName>
    </recommendedName>
</protein>
<name>A0A388KV32_CHABU</name>
<reference evidence="9 10" key="1">
    <citation type="journal article" date="2018" name="Cell">
        <title>The Chara Genome: Secondary Complexity and Implications for Plant Terrestrialization.</title>
        <authorList>
            <person name="Nishiyama T."/>
            <person name="Sakayama H."/>
            <person name="Vries J.D."/>
            <person name="Buschmann H."/>
            <person name="Saint-Marcoux D."/>
            <person name="Ullrich K.K."/>
            <person name="Haas F.B."/>
            <person name="Vanderstraeten L."/>
            <person name="Becker D."/>
            <person name="Lang D."/>
            <person name="Vosolsobe S."/>
            <person name="Rombauts S."/>
            <person name="Wilhelmsson P.K.I."/>
            <person name="Janitza P."/>
            <person name="Kern R."/>
            <person name="Heyl A."/>
            <person name="Rumpler F."/>
            <person name="Villalobos L.I.A.C."/>
            <person name="Clay J.M."/>
            <person name="Skokan R."/>
            <person name="Toyoda A."/>
            <person name="Suzuki Y."/>
            <person name="Kagoshima H."/>
            <person name="Schijlen E."/>
            <person name="Tajeshwar N."/>
            <person name="Catarino B."/>
            <person name="Hetherington A.J."/>
            <person name="Saltykova A."/>
            <person name="Bonnot C."/>
            <person name="Breuninger H."/>
            <person name="Symeonidi A."/>
            <person name="Radhakrishnan G.V."/>
            <person name="Van Nieuwerburgh F."/>
            <person name="Deforce D."/>
            <person name="Chang C."/>
            <person name="Karol K.G."/>
            <person name="Hedrich R."/>
            <person name="Ulvskov P."/>
            <person name="Glockner G."/>
            <person name="Delwiche C.F."/>
            <person name="Petrasek J."/>
            <person name="Van de Peer Y."/>
            <person name="Friml J."/>
            <person name="Beilby M."/>
            <person name="Dolan L."/>
            <person name="Kohara Y."/>
            <person name="Sugano S."/>
            <person name="Fujiyama A."/>
            <person name="Delaux P.-M."/>
            <person name="Quint M."/>
            <person name="TheiBen G."/>
            <person name="Hagemann M."/>
            <person name="Harholt J."/>
            <person name="Dunand C."/>
            <person name="Zachgo S."/>
            <person name="Langdale J."/>
            <person name="Maumus F."/>
            <person name="Straeten D.V.D."/>
            <person name="Gould S.B."/>
            <person name="Rensing S.A."/>
        </authorList>
    </citation>
    <scope>NUCLEOTIDE SEQUENCE [LARGE SCALE GENOMIC DNA]</scope>
    <source>
        <strain evidence="9 10">S276</strain>
    </source>
</reference>
<comment type="subcellular location">
    <subcellularLocation>
        <location evidence="1">Membrane</location>
    </subcellularLocation>
</comment>
<dbReference type="GO" id="GO:0008610">
    <property type="term" value="P:lipid biosynthetic process"/>
    <property type="evidence" value="ECO:0007669"/>
    <property type="project" value="InterPro"/>
</dbReference>
<feature type="region of interest" description="Disordered" evidence="6">
    <location>
        <begin position="1"/>
        <end position="28"/>
    </location>
</feature>
<dbReference type="InterPro" id="IPR006694">
    <property type="entry name" value="Fatty_acid_hydroxylase"/>
</dbReference>
<feature type="transmembrane region" description="Helical" evidence="7">
    <location>
        <begin position="178"/>
        <end position="199"/>
    </location>
</feature>
<evidence type="ECO:0000256" key="5">
    <source>
        <dbReference type="ARBA" id="ARBA00023136"/>
    </source>
</evidence>
<dbReference type="Proteomes" id="UP000265515">
    <property type="component" value="Unassembled WGS sequence"/>
</dbReference>
<evidence type="ECO:0000256" key="4">
    <source>
        <dbReference type="ARBA" id="ARBA00022989"/>
    </source>
</evidence>
<keyword evidence="3 7" id="KW-0812">Transmembrane</keyword>
<keyword evidence="10" id="KW-1185">Reference proteome</keyword>
<evidence type="ECO:0000256" key="1">
    <source>
        <dbReference type="ARBA" id="ARBA00004370"/>
    </source>
</evidence>
<dbReference type="AlphaFoldDB" id="A0A388KV32"/>
<evidence type="ECO:0000256" key="7">
    <source>
        <dbReference type="SAM" id="Phobius"/>
    </source>
</evidence>
<dbReference type="Pfam" id="PF04116">
    <property type="entry name" value="FA_hydroxylase"/>
    <property type="match status" value="1"/>
</dbReference>
<feature type="transmembrane region" description="Helical" evidence="7">
    <location>
        <begin position="257"/>
        <end position="278"/>
    </location>
</feature>
<proteinExistence type="inferred from homology"/>
<sequence>MAEQKSTPSVSPSSPSSRHGGSRRRNVPGRVCIPVHTSLALVLILMAVIGYLCDMNKYAVVALSEPKVTSSGLLSAKENGSLSQGHGDVDGHGKVAIERAGVTVDSVISSSARSASESEAVSASLKSKTPLPPYGSPEYLAIFVQMNAKHNRWILSPFIPQKTLQCIPHPLQSWMRNLLSGTAMYFILSGLWSWYVYVVRGHVYFPDGGVPRTEDMLKQIRVSIVSMPIYSALPTLSEYMIEQGWTKSYHSINEVGWPTYFLLLVLYFLVIEFAVYWVHRILHDVKFLYVYLHATHHIYNKQNTLSPFAGLAFNPFDGIAQASPYVLALFILPIHAMTHELALFFSGVWATNIHDCIHGNVWPVMGAGYHTIHHTTYKHNYGHYTIVMDWIMGTLRDPLKQKAPGKGKEKGAGIKAE</sequence>
<evidence type="ECO:0000256" key="2">
    <source>
        <dbReference type="ARBA" id="ARBA00009324"/>
    </source>
</evidence>
<accession>A0A388KV32</accession>
<evidence type="ECO:0000313" key="9">
    <source>
        <dbReference type="EMBL" id="GBG73803.1"/>
    </source>
</evidence>
<dbReference type="OMA" id="CINGNIW"/>
<organism evidence="9 10">
    <name type="scientific">Chara braunii</name>
    <name type="common">Braun's stonewort</name>
    <dbReference type="NCBI Taxonomy" id="69332"/>
    <lineage>
        <taxon>Eukaryota</taxon>
        <taxon>Viridiplantae</taxon>
        <taxon>Streptophyta</taxon>
        <taxon>Charophyceae</taxon>
        <taxon>Charales</taxon>
        <taxon>Characeae</taxon>
        <taxon>Chara</taxon>
    </lineage>
</organism>
<comment type="similarity">
    <text evidence="2">Belongs to the sterol desaturase family.</text>
</comment>
<dbReference type="GO" id="GO:0016491">
    <property type="term" value="F:oxidoreductase activity"/>
    <property type="evidence" value="ECO:0007669"/>
    <property type="project" value="InterPro"/>
</dbReference>
<feature type="transmembrane region" description="Helical" evidence="7">
    <location>
        <begin position="31"/>
        <end position="52"/>
    </location>
</feature>
<feature type="compositionally biased region" description="Low complexity" evidence="6">
    <location>
        <begin position="1"/>
        <end position="19"/>
    </location>
</feature>
<dbReference type="OrthoDB" id="408954at2759"/>
<dbReference type="EMBL" id="BFEA01000190">
    <property type="protein sequence ID" value="GBG73803.1"/>
    <property type="molecule type" value="Genomic_DNA"/>
</dbReference>
<dbReference type="GO" id="GO:0005506">
    <property type="term" value="F:iron ion binding"/>
    <property type="evidence" value="ECO:0007669"/>
    <property type="project" value="InterPro"/>
</dbReference>
<dbReference type="STRING" id="69332.A0A388KV32"/>